<dbReference type="InterPro" id="IPR051398">
    <property type="entry name" value="Polysacch_Deacetylase"/>
</dbReference>
<dbReference type="PANTHER" id="PTHR34216:SF3">
    <property type="entry name" value="POLY-BETA-1,6-N-ACETYL-D-GLUCOSAMINE N-DEACETYLASE"/>
    <property type="match status" value="1"/>
</dbReference>
<proteinExistence type="predicted"/>
<keyword evidence="2" id="KW-0732">Signal</keyword>
<dbReference type="CDD" id="cd10918">
    <property type="entry name" value="CE4_NodB_like_5s_6s"/>
    <property type="match status" value="1"/>
</dbReference>
<dbReference type="GO" id="GO:0005975">
    <property type="term" value="P:carbohydrate metabolic process"/>
    <property type="evidence" value="ECO:0007669"/>
    <property type="project" value="InterPro"/>
</dbReference>
<dbReference type="Gene3D" id="3.20.20.370">
    <property type="entry name" value="Glycoside hydrolase/deacetylase"/>
    <property type="match status" value="1"/>
</dbReference>
<dbReference type="RefSeq" id="WP_075067748.1">
    <property type="nucleotide sequence ID" value="NZ_LKAJ02000001.1"/>
</dbReference>
<dbReference type="EMBL" id="LKAJ02000001">
    <property type="protein sequence ID" value="MCS5710145.1"/>
    <property type="molecule type" value="Genomic_DNA"/>
</dbReference>
<accession>A0A0Q9YKR5</accession>
<evidence type="ECO:0000313" key="6">
    <source>
        <dbReference type="Proteomes" id="UP000051497"/>
    </source>
</evidence>
<dbReference type="EMBL" id="LKAJ01000027">
    <property type="protein sequence ID" value="KRG17556.1"/>
    <property type="molecule type" value="Genomic_DNA"/>
</dbReference>
<dbReference type="AlphaFoldDB" id="A0A0Q9YKR5"/>
<gene>
    <name evidence="4" type="primary">pgaB</name>
    <name evidence="5" type="ORF">HT99x_001750</name>
    <name evidence="4" type="ORF">HT99x_03166</name>
</gene>
<protein>
    <submittedName>
        <fullName evidence="4">Poly-beta-1,6-N-acetyl-D-glucosamine N-deacetylase</fullName>
        <ecNumber evidence="4">3.5.1.-</ecNumber>
    </submittedName>
    <submittedName>
        <fullName evidence="5">Polysaccharide deacetylase family protein</fullName>
    </submittedName>
</protein>
<reference evidence="5" key="2">
    <citation type="journal article" date="2016" name="Genome Announc.">
        <title>Draft Genome Sequences of Two Novel Amoeba-Resistant Intranuclear Bacteria, 'Candidatus Berkiella cookevillensis' and 'Candidatus Berkiella aquae'.</title>
        <authorList>
            <person name="Mehari Y.T."/>
            <person name="Arivett B.A."/>
            <person name="Farone A.L."/>
            <person name="Gunderson J.H."/>
            <person name="Farone M.B."/>
        </authorList>
    </citation>
    <scope>NUCLEOTIDE SEQUENCE</scope>
    <source>
        <strain evidence="5">HT99</strain>
    </source>
</reference>
<dbReference type="GO" id="GO:0005576">
    <property type="term" value="C:extracellular region"/>
    <property type="evidence" value="ECO:0007669"/>
    <property type="project" value="UniProtKB-SubCell"/>
</dbReference>
<dbReference type="OrthoDB" id="9814639at2"/>
<dbReference type="Pfam" id="PF01522">
    <property type="entry name" value="Polysacc_deac_1"/>
    <property type="match status" value="1"/>
</dbReference>
<dbReference type="Proteomes" id="UP000051497">
    <property type="component" value="Unassembled WGS sequence"/>
</dbReference>
<evidence type="ECO:0000256" key="2">
    <source>
        <dbReference type="ARBA" id="ARBA00022729"/>
    </source>
</evidence>
<dbReference type="STRING" id="295108.HT99x_03166"/>
<dbReference type="InterPro" id="IPR011330">
    <property type="entry name" value="Glyco_hydro/deAcase_b/a-brl"/>
</dbReference>
<dbReference type="PANTHER" id="PTHR34216">
    <property type="match status" value="1"/>
</dbReference>
<dbReference type="EC" id="3.5.1.-" evidence="4"/>
<feature type="domain" description="NodB homology" evidence="3">
    <location>
        <begin position="50"/>
        <end position="249"/>
    </location>
</feature>
<dbReference type="GO" id="GO:0016810">
    <property type="term" value="F:hydrolase activity, acting on carbon-nitrogen (but not peptide) bonds"/>
    <property type="evidence" value="ECO:0007669"/>
    <property type="project" value="InterPro"/>
</dbReference>
<evidence type="ECO:0000259" key="3">
    <source>
        <dbReference type="PROSITE" id="PS51677"/>
    </source>
</evidence>
<evidence type="ECO:0000313" key="5">
    <source>
        <dbReference type="EMBL" id="MCS5710145.1"/>
    </source>
</evidence>
<organism evidence="4">
    <name type="scientific">Candidatus Berkiella aquae</name>
    <dbReference type="NCBI Taxonomy" id="295108"/>
    <lineage>
        <taxon>Bacteria</taxon>
        <taxon>Pseudomonadati</taxon>
        <taxon>Pseudomonadota</taxon>
        <taxon>Gammaproteobacteria</taxon>
        <taxon>Candidatus Berkiellales</taxon>
        <taxon>Candidatus Berkiellaceae</taxon>
        <taxon>Candidatus Berkiella</taxon>
    </lineage>
</organism>
<reference evidence="5" key="3">
    <citation type="submission" date="2021-06" db="EMBL/GenBank/DDBJ databases">
        <title>Genomic Description and Analysis of Intracellular Bacteria, Candidatus Berkiella cookevillensis and Candidatus Berkiella aquae.</title>
        <authorList>
            <person name="Kidane D.T."/>
            <person name="Mehari Y.T."/>
            <person name="Rice F.C."/>
            <person name="Arivett B.A."/>
            <person name="Farone A.L."/>
            <person name="Berk S.G."/>
            <person name="Farone M.B."/>
        </authorList>
    </citation>
    <scope>NUCLEOTIDE SEQUENCE</scope>
    <source>
        <strain evidence="5">HT99</strain>
    </source>
</reference>
<dbReference type="PROSITE" id="PS51677">
    <property type="entry name" value="NODB"/>
    <property type="match status" value="1"/>
</dbReference>
<evidence type="ECO:0000256" key="1">
    <source>
        <dbReference type="ARBA" id="ARBA00004613"/>
    </source>
</evidence>
<dbReference type="SUPFAM" id="SSF88713">
    <property type="entry name" value="Glycoside hydrolase/deacetylase"/>
    <property type="match status" value="1"/>
</dbReference>
<evidence type="ECO:0000313" key="4">
    <source>
        <dbReference type="EMBL" id="KRG17556.1"/>
    </source>
</evidence>
<keyword evidence="6" id="KW-1185">Reference proteome</keyword>
<reference evidence="4" key="1">
    <citation type="submission" date="2015-09" db="EMBL/GenBank/DDBJ databases">
        <title>Draft Genome Sequences of Two Novel Amoeba-resistant Intranuclear Bacteria, Candidatus Berkiella cookevillensis and Candidatus Berkiella aquae.</title>
        <authorList>
            <person name="Mehari Y.T."/>
            <person name="Arivett B.A."/>
            <person name="Farone A.L."/>
            <person name="Gunderson J.H."/>
            <person name="Farone M.B."/>
        </authorList>
    </citation>
    <scope>NUCLEOTIDE SEQUENCE [LARGE SCALE GENOMIC DNA]</scope>
    <source>
        <strain evidence="4">HT99</strain>
    </source>
</reference>
<comment type="subcellular location">
    <subcellularLocation>
        <location evidence="1">Secreted</location>
    </subcellularLocation>
</comment>
<name>A0A0Q9YKR5_9GAMM</name>
<dbReference type="InterPro" id="IPR002509">
    <property type="entry name" value="NODB_dom"/>
</dbReference>
<keyword evidence="4" id="KW-0378">Hydrolase</keyword>
<comment type="caution">
    <text evidence="4">The sequence shown here is derived from an EMBL/GenBank/DDBJ whole genome shotgun (WGS) entry which is preliminary data.</text>
</comment>
<sequence length="249" mass="29486">MTCKIIALMFHRVEDQSQHYSHEQFSRYLSYLKQHFPIVVPGDPLPQDGIAICLTFDDAYFDFYQFVYPLLRQHQIKAILAVSPYYIVEETVLDSASRLAVPYPQGMENNLHQTKVPFCTWQELQEMANSHWVQIAAHGYKHANLASKTANFQEEVIISKKMLENKLRTQVAYFIYPYGKMSRFAHKMVSSVYDYGFRIGSSLNQGWDQKRKMIYRIDADPLWTEMRPIDDRLIKQLSIKYWLNRLRRK</sequence>